<organism evidence="18 19">
    <name type="scientific">Trapa incisa</name>
    <dbReference type="NCBI Taxonomy" id="236973"/>
    <lineage>
        <taxon>Eukaryota</taxon>
        <taxon>Viridiplantae</taxon>
        <taxon>Streptophyta</taxon>
        <taxon>Embryophyta</taxon>
        <taxon>Tracheophyta</taxon>
        <taxon>Spermatophyta</taxon>
        <taxon>Magnoliopsida</taxon>
        <taxon>eudicotyledons</taxon>
        <taxon>Gunneridae</taxon>
        <taxon>Pentapetalae</taxon>
        <taxon>rosids</taxon>
        <taxon>malvids</taxon>
        <taxon>Myrtales</taxon>
        <taxon>Lythraceae</taxon>
        <taxon>Trapa</taxon>
    </lineage>
</organism>
<evidence type="ECO:0000256" key="11">
    <source>
        <dbReference type="ARBA" id="ARBA00023136"/>
    </source>
</evidence>
<keyword evidence="5 16" id="KW-0812">Transmembrane</keyword>
<dbReference type="Pfam" id="PF14380">
    <property type="entry name" value="WAK_assoc"/>
    <property type="match status" value="1"/>
</dbReference>
<evidence type="ECO:0000256" key="15">
    <source>
        <dbReference type="PROSITE-ProRule" id="PRU10141"/>
    </source>
</evidence>
<dbReference type="Pfam" id="PF07714">
    <property type="entry name" value="PK_Tyr_Ser-Thr"/>
    <property type="match status" value="1"/>
</dbReference>
<name>A0AAN7JNN9_9MYRT</name>
<evidence type="ECO:0000256" key="5">
    <source>
        <dbReference type="ARBA" id="ARBA00022692"/>
    </source>
</evidence>
<evidence type="ECO:0000256" key="1">
    <source>
        <dbReference type="ARBA" id="ARBA00004479"/>
    </source>
</evidence>
<evidence type="ECO:0000256" key="4">
    <source>
        <dbReference type="ARBA" id="ARBA00022679"/>
    </source>
</evidence>
<evidence type="ECO:0000256" key="7">
    <source>
        <dbReference type="ARBA" id="ARBA00022741"/>
    </source>
</evidence>
<proteinExistence type="predicted"/>
<dbReference type="InterPro" id="IPR000719">
    <property type="entry name" value="Prot_kinase_dom"/>
</dbReference>
<evidence type="ECO:0000259" key="17">
    <source>
        <dbReference type="PROSITE" id="PS50011"/>
    </source>
</evidence>
<evidence type="ECO:0000256" key="13">
    <source>
        <dbReference type="ARBA" id="ARBA00047899"/>
    </source>
</evidence>
<evidence type="ECO:0000256" key="9">
    <source>
        <dbReference type="ARBA" id="ARBA00022840"/>
    </source>
</evidence>
<comment type="catalytic activity">
    <reaction evidence="13">
        <text>L-threonyl-[protein] + ATP = O-phospho-L-threonyl-[protein] + ADP + H(+)</text>
        <dbReference type="Rhea" id="RHEA:46608"/>
        <dbReference type="Rhea" id="RHEA-COMP:11060"/>
        <dbReference type="Rhea" id="RHEA-COMP:11605"/>
        <dbReference type="ChEBI" id="CHEBI:15378"/>
        <dbReference type="ChEBI" id="CHEBI:30013"/>
        <dbReference type="ChEBI" id="CHEBI:30616"/>
        <dbReference type="ChEBI" id="CHEBI:61977"/>
        <dbReference type="ChEBI" id="CHEBI:456216"/>
        <dbReference type="EC" id="2.7.11.1"/>
    </reaction>
</comment>
<dbReference type="PROSITE" id="PS00107">
    <property type="entry name" value="PROTEIN_KINASE_ATP"/>
    <property type="match status" value="1"/>
</dbReference>
<evidence type="ECO:0000313" key="19">
    <source>
        <dbReference type="Proteomes" id="UP001345219"/>
    </source>
</evidence>
<keyword evidence="6" id="KW-0732">Signal</keyword>
<dbReference type="InterPro" id="IPR008271">
    <property type="entry name" value="Ser/Thr_kinase_AS"/>
</dbReference>
<evidence type="ECO:0000256" key="6">
    <source>
        <dbReference type="ARBA" id="ARBA00022729"/>
    </source>
</evidence>
<keyword evidence="3" id="KW-0723">Serine/threonine-protein kinase</keyword>
<dbReference type="Pfam" id="PF13947">
    <property type="entry name" value="GUB_WAK_bind"/>
    <property type="match status" value="1"/>
</dbReference>
<dbReference type="InterPro" id="IPR017441">
    <property type="entry name" value="Protein_kinase_ATP_BS"/>
</dbReference>
<feature type="binding site" evidence="15">
    <location>
        <position position="398"/>
    </location>
    <ligand>
        <name>ATP</name>
        <dbReference type="ChEBI" id="CHEBI:30616"/>
    </ligand>
</feature>
<keyword evidence="12" id="KW-0325">Glycoprotein</keyword>
<comment type="caution">
    <text evidence="18">The sequence shown here is derived from an EMBL/GenBank/DDBJ whole genome shotgun (WGS) entry which is preliminary data.</text>
</comment>
<dbReference type="FunFam" id="3.30.200.20:FF:000178">
    <property type="entry name" value="serine/threonine-protein kinase PBS1-like"/>
    <property type="match status" value="1"/>
</dbReference>
<feature type="transmembrane region" description="Helical" evidence="16">
    <location>
        <begin position="304"/>
        <end position="327"/>
    </location>
</feature>
<dbReference type="EMBL" id="JAXIOK010000017">
    <property type="protein sequence ID" value="KAK4750804.1"/>
    <property type="molecule type" value="Genomic_DNA"/>
</dbReference>
<dbReference type="GO" id="GO:0030247">
    <property type="term" value="F:polysaccharide binding"/>
    <property type="evidence" value="ECO:0007669"/>
    <property type="project" value="InterPro"/>
</dbReference>
<evidence type="ECO:0000256" key="14">
    <source>
        <dbReference type="ARBA" id="ARBA00048679"/>
    </source>
</evidence>
<keyword evidence="10 16" id="KW-1133">Transmembrane helix</keyword>
<keyword evidence="4" id="KW-0808">Transferase</keyword>
<comment type="subcellular location">
    <subcellularLocation>
        <location evidence="1">Membrane</location>
        <topology evidence="1">Single-pass type I membrane protein</topology>
    </subcellularLocation>
</comment>
<dbReference type="InterPro" id="IPR032872">
    <property type="entry name" value="WAK_assoc_C"/>
</dbReference>
<dbReference type="GO" id="GO:0016020">
    <property type="term" value="C:membrane"/>
    <property type="evidence" value="ECO:0007669"/>
    <property type="project" value="UniProtKB-SubCell"/>
</dbReference>
<gene>
    <name evidence="18" type="ORF">SAY87_004286</name>
</gene>
<evidence type="ECO:0000313" key="18">
    <source>
        <dbReference type="EMBL" id="KAK4750804.1"/>
    </source>
</evidence>
<evidence type="ECO:0000256" key="10">
    <source>
        <dbReference type="ARBA" id="ARBA00022989"/>
    </source>
</evidence>
<keyword evidence="7 15" id="KW-0547">Nucleotide-binding</keyword>
<keyword evidence="19" id="KW-1185">Reference proteome</keyword>
<dbReference type="InterPro" id="IPR011009">
    <property type="entry name" value="Kinase-like_dom_sf"/>
</dbReference>
<dbReference type="SMART" id="SM00220">
    <property type="entry name" value="S_TKc"/>
    <property type="match status" value="1"/>
</dbReference>
<dbReference type="InterPro" id="IPR001245">
    <property type="entry name" value="Ser-Thr/Tyr_kinase_cat_dom"/>
</dbReference>
<feature type="domain" description="Protein kinase" evidence="17">
    <location>
        <begin position="370"/>
        <end position="661"/>
    </location>
</feature>
<keyword evidence="9 15" id="KW-0067">ATP-binding</keyword>
<dbReference type="GO" id="GO:0005524">
    <property type="term" value="F:ATP binding"/>
    <property type="evidence" value="ECO:0007669"/>
    <property type="project" value="UniProtKB-UniRule"/>
</dbReference>
<evidence type="ECO:0000256" key="12">
    <source>
        <dbReference type="ARBA" id="ARBA00023180"/>
    </source>
</evidence>
<dbReference type="FunFam" id="1.10.510.10:FF:000590">
    <property type="entry name" value="PR5-like receptor kinase"/>
    <property type="match status" value="1"/>
</dbReference>
<dbReference type="Proteomes" id="UP001345219">
    <property type="component" value="Chromosome 4"/>
</dbReference>
<evidence type="ECO:0000256" key="3">
    <source>
        <dbReference type="ARBA" id="ARBA00022527"/>
    </source>
</evidence>
<dbReference type="Gene3D" id="1.10.510.10">
    <property type="entry name" value="Transferase(Phosphotransferase) domain 1"/>
    <property type="match status" value="1"/>
</dbReference>
<sequence>MLNWNLYVRLLLPPFTNLSLEQTMLGDPRLRFHLLSFCSLCLFFFHGVESSFSSSCSDVVCYGVHIKYPFWIINDDGATTNRGNNTTGSNITCGYQGFGLSCASSKTYPILTLPTDSYYVKDINYISSILTLIDIDVVGQSCPRARHNLSIDTLPLEYHSDDVNITFYFNCSNDIVSYLPPVSPISCLGEYNNRTSYGVLEGSAAAEEYNWTEMRCDEVVVATVKETEVSETDLIGQFARAMNSGFVLEWNATKDCGACEFTHGRCGFNGSTGQFLCFCDNGSIHVNGSHTYCAAGGIGTKSPLYIGIGVATGGMILFMAIILYCFYKNKLRQVLYKGLETDKEIETFIKHHGSITPKRFSYSQVKSMTDSFVRKLGQGGFGTVYKGKLRDDTLVAVKLLNSSKGNGEEFINEVASISRTSHINIVTLLGFCYEGNKRALIYEFMSNGSLDKFLGNNKNVSTEGINLTWDKLYQIAVGIARGLEYLHKGCNTRILHFDIKPQNILLDDNFCPKISDFGLSKLCLKRESIVSMMAARGTIGYIAPEVFIRNFGDISYKSDVYSYGMMLLEMVRGKNKNSTYEASQSSEVYFQDQVYKLIEDGYGEGIYSQLKDEDKQTVRKMALVGVWCIQTDPKQRPSMGRVIEMLEGSIEAFPIPEKPFLFSPTTSPHHSLSILSST</sequence>
<dbReference type="PROSITE" id="PS50011">
    <property type="entry name" value="PROTEIN_KINASE_DOM"/>
    <property type="match status" value="1"/>
</dbReference>
<evidence type="ECO:0000256" key="2">
    <source>
        <dbReference type="ARBA" id="ARBA00012513"/>
    </source>
</evidence>
<dbReference type="SUPFAM" id="SSF56112">
    <property type="entry name" value="Protein kinase-like (PK-like)"/>
    <property type="match status" value="1"/>
</dbReference>
<dbReference type="PANTHER" id="PTHR27009">
    <property type="entry name" value="RUST RESISTANCE KINASE LR10-RELATED"/>
    <property type="match status" value="1"/>
</dbReference>
<evidence type="ECO:0000256" key="8">
    <source>
        <dbReference type="ARBA" id="ARBA00022777"/>
    </source>
</evidence>
<keyword evidence="11 16" id="KW-0472">Membrane</keyword>
<protein>
    <recommendedName>
        <fullName evidence="2">non-specific serine/threonine protein kinase</fullName>
        <ecNumber evidence="2">2.7.11.1</ecNumber>
    </recommendedName>
</protein>
<dbReference type="InterPro" id="IPR025287">
    <property type="entry name" value="WAK_GUB"/>
</dbReference>
<dbReference type="GO" id="GO:0004674">
    <property type="term" value="F:protein serine/threonine kinase activity"/>
    <property type="evidence" value="ECO:0007669"/>
    <property type="project" value="UniProtKB-KW"/>
</dbReference>
<reference evidence="18 19" key="1">
    <citation type="journal article" date="2023" name="Hortic Res">
        <title>Pangenome of water caltrop reveals structural variations and asymmetric subgenome divergence after allopolyploidization.</title>
        <authorList>
            <person name="Zhang X."/>
            <person name="Chen Y."/>
            <person name="Wang L."/>
            <person name="Yuan Y."/>
            <person name="Fang M."/>
            <person name="Shi L."/>
            <person name="Lu R."/>
            <person name="Comes H.P."/>
            <person name="Ma Y."/>
            <person name="Chen Y."/>
            <person name="Huang G."/>
            <person name="Zhou Y."/>
            <person name="Zheng Z."/>
            <person name="Qiu Y."/>
        </authorList>
    </citation>
    <scope>NUCLEOTIDE SEQUENCE [LARGE SCALE GENOMIC DNA]</scope>
    <source>
        <tissue evidence="18">Roots</tissue>
    </source>
</reference>
<accession>A0AAN7JNN9</accession>
<dbReference type="InterPro" id="IPR045874">
    <property type="entry name" value="LRK10/LRL21-25-like"/>
</dbReference>
<dbReference type="AlphaFoldDB" id="A0AAN7JNN9"/>
<comment type="catalytic activity">
    <reaction evidence="14">
        <text>L-seryl-[protein] + ATP = O-phospho-L-seryl-[protein] + ADP + H(+)</text>
        <dbReference type="Rhea" id="RHEA:17989"/>
        <dbReference type="Rhea" id="RHEA-COMP:9863"/>
        <dbReference type="Rhea" id="RHEA-COMP:11604"/>
        <dbReference type="ChEBI" id="CHEBI:15378"/>
        <dbReference type="ChEBI" id="CHEBI:29999"/>
        <dbReference type="ChEBI" id="CHEBI:30616"/>
        <dbReference type="ChEBI" id="CHEBI:83421"/>
        <dbReference type="ChEBI" id="CHEBI:456216"/>
        <dbReference type="EC" id="2.7.11.1"/>
    </reaction>
</comment>
<dbReference type="PROSITE" id="PS00108">
    <property type="entry name" value="PROTEIN_KINASE_ST"/>
    <property type="match status" value="1"/>
</dbReference>
<dbReference type="Gene3D" id="3.30.200.20">
    <property type="entry name" value="Phosphorylase Kinase, domain 1"/>
    <property type="match status" value="1"/>
</dbReference>
<evidence type="ECO:0000256" key="16">
    <source>
        <dbReference type="SAM" id="Phobius"/>
    </source>
</evidence>
<keyword evidence="8" id="KW-0418">Kinase</keyword>
<dbReference type="EC" id="2.7.11.1" evidence="2"/>